<evidence type="ECO:0000256" key="3">
    <source>
        <dbReference type="ARBA" id="ARBA00022737"/>
    </source>
</evidence>
<feature type="non-terminal residue" evidence="8">
    <location>
        <position position="1"/>
    </location>
</feature>
<dbReference type="InterPro" id="IPR036508">
    <property type="entry name" value="Chitin-bd_dom_sf"/>
</dbReference>
<keyword evidence="4" id="KW-1015">Disulfide bond</keyword>
<accession>A0AAD8ELM0</accession>
<feature type="domain" description="Chitin-binding type-2" evidence="7">
    <location>
        <begin position="34"/>
        <end position="95"/>
    </location>
</feature>
<dbReference type="PROSITE" id="PS50940">
    <property type="entry name" value="CHIT_BIND_II"/>
    <property type="match status" value="1"/>
</dbReference>
<organism evidence="8 9">
    <name type="scientific">Diploptera punctata</name>
    <name type="common">Pacific beetle cockroach</name>
    <dbReference type="NCBI Taxonomy" id="6984"/>
    <lineage>
        <taxon>Eukaryota</taxon>
        <taxon>Metazoa</taxon>
        <taxon>Ecdysozoa</taxon>
        <taxon>Arthropoda</taxon>
        <taxon>Hexapoda</taxon>
        <taxon>Insecta</taxon>
        <taxon>Pterygota</taxon>
        <taxon>Neoptera</taxon>
        <taxon>Polyneoptera</taxon>
        <taxon>Dictyoptera</taxon>
        <taxon>Blattodea</taxon>
        <taxon>Blaberoidea</taxon>
        <taxon>Blaberidae</taxon>
        <taxon>Diplopterinae</taxon>
        <taxon>Diploptera</taxon>
    </lineage>
</organism>
<dbReference type="PANTHER" id="PTHR23301:SF0">
    <property type="entry name" value="CHITIN-BINDING TYPE-2 DOMAIN-CONTAINING PROTEIN-RELATED"/>
    <property type="match status" value="1"/>
</dbReference>
<evidence type="ECO:0000313" key="9">
    <source>
        <dbReference type="Proteomes" id="UP001233999"/>
    </source>
</evidence>
<keyword evidence="2 6" id="KW-0732">Signal</keyword>
<dbReference type="AlphaFoldDB" id="A0AAD8ELM0"/>
<keyword evidence="9" id="KW-1185">Reference proteome</keyword>
<proteinExistence type="predicted"/>
<evidence type="ECO:0000256" key="4">
    <source>
        <dbReference type="ARBA" id="ARBA00023157"/>
    </source>
</evidence>
<feature type="chain" id="PRO_5042251821" description="Chitin-binding type-2 domain-containing protein" evidence="6">
    <location>
        <begin position="21"/>
        <end position="185"/>
    </location>
</feature>
<gene>
    <name evidence="8" type="ORF">L9F63_013889</name>
</gene>
<keyword evidence="1" id="KW-0147">Chitin-binding</keyword>
<dbReference type="EMBL" id="JASPKZ010002715">
    <property type="protein sequence ID" value="KAJ9594808.1"/>
    <property type="molecule type" value="Genomic_DNA"/>
</dbReference>
<feature type="signal peptide" evidence="6">
    <location>
        <begin position="1"/>
        <end position="20"/>
    </location>
</feature>
<dbReference type="SMART" id="SM00494">
    <property type="entry name" value="ChtBD2"/>
    <property type="match status" value="2"/>
</dbReference>
<dbReference type="Gene3D" id="2.170.140.10">
    <property type="entry name" value="Chitin binding domain"/>
    <property type="match status" value="2"/>
</dbReference>
<dbReference type="Pfam" id="PF01607">
    <property type="entry name" value="CBM_14"/>
    <property type="match status" value="2"/>
</dbReference>
<protein>
    <recommendedName>
        <fullName evidence="7">Chitin-binding type-2 domain-containing protein</fullName>
    </recommendedName>
</protein>
<evidence type="ECO:0000256" key="1">
    <source>
        <dbReference type="ARBA" id="ARBA00022669"/>
    </source>
</evidence>
<comment type="caution">
    <text evidence="8">The sequence shown here is derived from an EMBL/GenBank/DDBJ whole genome shotgun (WGS) entry which is preliminary data.</text>
</comment>
<reference evidence="8" key="2">
    <citation type="submission" date="2023-05" db="EMBL/GenBank/DDBJ databases">
        <authorList>
            <person name="Fouks B."/>
        </authorList>
    </citation>
    <scope>NUCLEOTIDE SEQUENCE</scope>
    <source>
        <strain evidence="8">Stay&amp;Tobe</strain>
        <tissue evidence="8">Testes</tissue>
    </source>
</reference>
<dbReference type="SUPFAM" id="SSF57625">
    <property type="entry name" value="Invertebrate chitin-binding proteins"/>
    <property type="match status" value="2"/>
</dbReference>
<reference evidence="8" key="1">
    <citation type="journal article" date="2023" name="IScience">
        <title>Live-bearing cockroach genome reveals convergent evolutionary mechanisms linked to viviparity in insects and beyond.</title>
        <authorList>
            <person name="Fouks B."/>
            <person name="Harrison M.C."/>
            <person name="Mikhailova A.A."/>
            <person name="Marchal E."/>
            <person name="English S."/>
            <person name="Carruthers M."/>
            <person name="Jennings E.C."/>
            <person name="Chiamaka E.L."/>
            <person name="Frigard R.A."/>
            <person name="Pippel M."/>
            <person name="Attardo G.M."/>
            <person name="Benoit J.B."/>
            <person name="Bornberg-Bauer E."/>
            <person name="Tobe S.S."/>
        </authorList>
    </citation>
    <scope>NUCLEOTIDE SEQUENCE</scope>
    <source>
        <strain evidence="8">Stay&amp;Tobe</strain>
    </source>
</reference>
<keyword evidence="3" id="KW-0677">Repeat</keyword>
<keyword evidence="5" id="KW-0325">Glycoprotein</keyword>
<sequence length="185" mass="19991">MGKIAAIVSFVCLFAVGANAWAHGSVASCPEGPEPECPFVESGIHDNMYPHPTDCHYFVHCDAGNLPICKECPADLHFNNVTKLCDYPASAGCESVPAPVPTTVAPPAPSTTLAPWPSTETTTLASITTTPGSSDCHKEPECPVCSCDGDRLEHEDECKWYFECEDGKYHLKDCPDGMYYDSDKK</sequence>
<dbReference type="PANTHER" id="PTHR23301">
    <property type="entry name" value="CHITIN BINDING PERITROPHIN-A"/>
    <property type="match status" value="1"/>
</dbReference>
<name>A0AAD8ELM0_DIPPU</name>
<evidence type="ECO:0000313" key="8">
    <source>
        <dbReference type="EMBL" id="KAJ9594808.1"/>
    </source>
</evidence>
<evidence type="ECO:0000259" key="7">
    <source>
        <dbReference type="PROSITE" id="PS50940"/>
    </source>
</evidence>
<dbReference type="PROSITE" id="PS51257">
    <property type="entry name" value="PROKAR_LIPOPROTEIN"/>
    <property type="match status" value="1"/>
</dbReference>
<evidence type="ECO:0000256" key="6">
    <source>
        <dbReference type="SAM" id="SignalP"/>
    </source>
</evidence>
<dbReference type="GO" id="GO:0005576">
    <property type="term" value="C:extracellular region"/>
    <property type="evidence" value="ECO:0007669"/>
    <property type="project" value="InterPro"/>
</dbReference>
<evidence type="ECO:0000256" key="2">
    <source>
        <dbReference type="ARBA" id="ARBA00022729"/>
    </source>
</evidence>
<dbReference type="Proteomes" id="UP001233999">
    <property type="component" value="Unassembled WGS sequence"/>
</dbReference>
<dbReference type="InterPro" id="IPR051940">
    <property type="entry name" value="Chitin_bind-dev_reg"/>
</dbReference>
<dbReference type="InterPro" id="IPR002557">
    <property type="entry name" value="Chitin-bd_dom"/>
</dbReference>
<dbReference type="GO" id="GO:0008061">
    <property type="term" value="F:chitin binding"/>
    <property type="evidence" value="ECO:0007669"/>
    <property type="project" value="UniProtKB-KW"/>
</dbReference>
<evidence type="ECO:0000256" key="5">
    <source>
        <dbReference type="ARBA" id="ARBA00023180"/>
    </source>
</evidence>